<protein>
    <submittedName>
        <fullName evidence="2">Cep112_1 protein</fullName>
    </submittedName>
    <submittedName>
        <fullName evidence="3">Cep112_2 protein</fullName>
    </submittedName>
</protein>
<dbReference type="EMBL" id="GBYB01007244">
    <property type="protein sequence ID" value="JAG77011.1"/>
    <property type="molecule type" value="Transcribed_RNA"/>
</dbReference>
<evidence type="ECO:0000313" key="2">
    <source>
        <dbReference type="EMBL" id="JAG73119.1"/>
    </source>
</evidence>
<name>A0A0C9QRU6_9HYME</name>
<organism evidence="2">
    <name type="scientific">Fopius arisanus</name>
    <dbReference type="NCBI Taxonomy" id="64838"/>
    <lineage>
        <taxon>Eukaryota</taxon>
        <taxon>Metazoa</taxon>
        <taxon>Ecdysozoa</taxon>
        <taxon>Arthropoda</taxon>
        <taxon>Hexapoda</taxon>
        <taxon>Insecta</taxon>
        <taxon>Pterygota</taxon>
        <taxon>Neoptera</taxon>
        <taxon>Endopterygota</taxon>
        <taxon>Hymenoptera</taxon>
        <taxon>Apocrita</taxon>
        <taxon>Ichneumonoidea</taxon>
        <taxon>Braconidae</taxon>
        <taxon>Opiinae</taxon>
        <taxon>Fopius</taxon>
    </lineage>
</organism>
<sequence length="779" mass="91039">MNSMQLSRYIKELIQVVNTNVVLANDISKNLGLPVSEALKQFNADFDKILLNNTSNSINNGEIINDNRRLLEEINYINNSSREQKINFVKRSDVLKNNIEILENSLESMQNDYHQCNEKLEKSKNELEVLQKQLSLCNNTNDKYIQELNELKQQLFDESETYRQRVDASNAISEIQLSDIERDYQIKMNKYVNTITELKGKIYQLTSELEGNNEGQQNASTHEEAKQFEIELNLNKELLNDTQGKLKETEMALTQMTAKMTNLANEKNELLALLRTNDPNLYKTFLDKYAQSENCQDLQVLLKSEIKNRDEEIARLSKLIKNIPEIQLNEHIQIMSDDRKKQLIDILTKFSNKITPYDVNLSNKLKNFILDLNRKFNDTYNYIDNIVSILIEINTLGFAKLTQTLDEQTLNELLKNLRTMYDNIDMKSPNLEQQFHNLFTNIETTLAFVKSTGDVYLDIIKKNNKVSTEIECSQYHEILDEITEFRDTLFQKQTTLLQQQISSLEDMKKNNDVDQPIQYFLFINQLQITLVEKRKLLFMFKELIEQNQKKLDKVVDRLRQVEFELSEYKMNFELNKELNNNLQKKVASNEQTIKTLQTELINKNRTIKMLQQVKKQNETLKYQLDNANGDVESVSKLIGSIGMILKKYTNVCNFTNNSNTLWSQINSLNANMEVKSAIDILDSISTSLSSLATNCEKKMIKRKINSQDVECDDYNKTSKCARYENDEEDFIDMQNQQMYMQMMYANKTPLESEKRAKELVDQLKYEMNLEKANTSDNKK</sequence>
<dbReference type="AlphaFoldDB" id="A0A0C9QRU6"/>
<feature type="coiled-coil region" evidence="1">
    <location>
        <begin position="92"/>
        <end position="165"/>
    </location>
</feature>
<dbReference type="Gene3D" id="1.20.5.340">
    <property type="match status" value="1"/>
</dbReference>
<evidence type="ECO:0000313" key="3">
    <source>
        <dbReference type="EMBL" id="JAG77011.1"/>
    </source>
</evidence>
<dbReference type="EMBL" id="GBYB01003352">
    <property type="protein sequence ID" value="JAG73119.1"/>
    <property type="molecule type" value="Transcribed_RNA"/>
</dbReference>
<feature type="coiled-coil region" evidence="1">
    <location>
        <begin position="239"/>
        <end position="273"/>
    </location>
</feature>
<reference evidence="2" key="1">
    <citation type="submission" date="2015-01" db="EMBL/GenBank/DDBJ databases">
        <title>Transcriptome Assembly of Fopius arisanus.</title>
        <authorList>
            <person name="Geib S."/>
        </authorList>
    </citation>
    <scope>NUCLEOTIDE SEQUENCE</scope>
</reference>
<feature type="coiled-coil region" evidence="1">
    <location>
        <begin position="544"/>
        <end position="630"/>
    </location>
</feature>
<proteinExistence type="predicted"/>
<accession>A0A0C9QRU6</accession>
<evidence type="ECO:0000256" key="1">
    <source>
        <dbReference type="SAM" id="Coils"/>
    </source>
</evidence>
<gene>
    <name evidence="2" type="primary">Cep112_1</name>
    <name evidence="3" type="synonym">Cep112_2</name>
    <name evidence="3" type="ORF">g.56117</name>
    <name evidence="2" type="ORF">g.56121</name>
</gene>
<keyword evidence="1" id="KW-0175">Coiled coil</keyword>